<organism evidence="3 4">
    <name type="scientific">Rhodococcus erythropolis</name>
    <name type="common">Arthrobacter picolinophilus</name>
    <dbReference type="NCBI Taxonomy" id="1833"/>
    <lineage>
        <taxon>Bacteria</taxon>
        <taxon>Bacillati</taxon>
        <taxon>Actinomycetota</taxon>
        <taxon>Actinomycetes</taxon>
        <taxon>Mycobacteriales</taxon>
        <taxon>Nocardiaceae</taxon>
        <taxon>Rhodococcus</taxon>
        <taxon>Rhodococcus erythropolis group</taxon>
    </lineage>
</organism>
<proteinExistence type="predicted"/>
<dbReference type="EMBL" id="JAECSB010000024">
    <property type="protein sequence ID" value="MBH5141960.1"/>
    <property type="molecule type" value="Genomic_DNA"/>
</dbReference>
<reference evidence="3 4" key="1">
    <citation type="submission" date="2020-12" db="EMBL/GenBank/DDBJ databases">
        <title>Draft genome sequence of furan degrading bacterial strain FUR100.</title>
        <authorList>
            <person name="Woiski C."/>
        </authorList>
    </citation>
    <scope>NUCLEOTIDE SEQUENCE [LARGE SCALE GENOMIC DNA]</scope>
    <source>
        <strain evidence="3 4">FUR100</strain>
    </source>
</reference>
<dbReference type="AlphaFoldDB" id="A0A8I1D3H1"/>
<evidence type="ECO:0000313" key="4">
    <source>
        <dbReference type="Proteomes" id="UP000627573"/>
    </source>
</evidence>
<gene>
    <name evidence="3" type="ORF">I3517_04950</name>
</gene>
<keyword evidence="4" id="KW-1185">Reference proteome</keyword>
<sequence>MSLALTTSTQRARADRIETRSIASFLVIAGVVMAGLAVVLAVDVGEPDHDATGAQLWLRWPAAIIVGAFAAVLLGACLRYLCVRLRPVPTVTPAPCHAVVTRRPAAVAGTGTDMYQIDVVVDIEGGRSVASIADAVAPSSIGQFSVGSRWEVHPLSDDPRWVALSESHHEIIRYGYLIHTSKSRSRSHLLADTPGPGSDLAHHDENG</sequence>
<keyword evidence="2" id="KW-0812">Transmembrane</keyword>
<keyword evidence="2" id="KW-1133">Transmembrane helix</keyword>
<evidence type="ECO:0000256" key="1">
    <source>
        <dbReference type="SAM" id="MobiDB-lite"/>
    </source>
</evidence>
<keyword evidence="2" id="KW-0472">Membrane</keyword>
<feature type="transmembrane region" description="Helical" evidence="2">
    <location>
        <begin position="21"/>
        <end position="42"/>
    </location>
</feature>
<feature type="transmembrane region" description="Helical" evidence="2">
    <location>
        <begin position="62"/>
        <end position="82"/>
    </location>
</feature>
<feature type="region of interest" description="Disordered" evidence="1">
    <location>
        <begin position="187"/>
        <end position="207"/>
    </location>
</feature>
<protein>
    <submittedName>
        <fullName evidence="3">Uncharacterized protein</fullName>
    </submittedName>
</protein>
<accession>A0A8I1D3H1</accession>
<dbReference type="RefSeq" id="WP_197940603.1">
    <property type="nucleotide sequence ID" value="NZ_JAECSB010000024.1"/>
</dbReference>
<comment type="caution">
    <text evidence="3">The sequence shown here is derived from an EMBL/GenBank/DDBJ whole genome shotgun (WGS) entry which is preliminary data.</text>
</comment>
<evidence type="ECO:0000313" key="3">
    <source>
        <dbReference type="EMBL" id="MBH5141960.1"/>
    </source>
</evidence>
<dbReference type="Proteomes" id="UP000627573">
    <property type="component" value="Unassembled WGS sequence"/>
</dbReference>
<name>A0A8I1D3H1_RHOER</name>
<evidence type="ECO:0000256" key="2">
    <source>
        <dbReference type="SAM" id="Phobius"/>
    </source>
</evidence>